<accession>A0A9E6ULY7</accession>
<dbReference type="Gene3D" id="1.10.3210.10">
    <property type="entry name" value="Hypothetical protein af1432"/>
    <property type="match status" value="1"/>
</dbReference>
<dbReference type="AlphaFoldDB" id="A0A9E6ULY7"/>
<protein>
    <submittedName>
        <fullName evidence="1">HD domain-containing protein</fullName>
    </submittedName>
</protein>
<dbReference type="Proteomes" id="UP000825701">
    <property type="component" value="Chromosome"/>
</dbReference>
<keyword evidence="2" id="KW-1185">Reference proteome</keyword>
<dbReference type="RefSeq" id="WP_261402586.1">
    <property type="nucleotide sequence ID" value="NZ_CP081869.1"/>
</dbReference>
<gene>
    <name evidence="1" type="ORF">K6K41_22795</name>
</gene>
<proteinExistence type="predicted"/>
<organism evidence="1 2">
    <name type="scientific">Chenggangzhangella methanolivorans</name>
    <dbReference type="NCBI Taxonomy" id="1437009"/>
    <lineage>
        <taxon>Bacteria</taxon>
        <taxon>Pseudomonadati</taxon>
        <taxon>Pseudomonadota</taxon>
        <taxon>Alphaproteobacteria</taxon>
        <taxon>Hyphomicrobiales</taxon>
        <taxon>Methylopilaceae</taxon>
        <taxon>Chenggangzhangella</taxon>
    </lineage>
</organism>
<dbReference type="KEGG" id="cmet:K6K41_22795"/>
<name>A0A9E6ULY7_9HYPH</name>
<evidence type="ECO:0000313" key="1">
    <source>
        <dbReference type="EMBL" id="QZN99505.1"/>
    </source>
</evidence>
<sequence length="209" mass="22558">MSAAAQLYEAGSRGPELFMPWADGGKWDLLAPDPATLRWRDLALRLARMPRFGGETDWSLAEHMMLAARLAPPEARGHALLHDAHEGILGDWVTPVKSALKRLGGPPVRVALGELERRSAAAVHAAAGLPFPPPDAVARAVDEADRRALSTERRDLFSPAYCAGWGENLPDPAPLRDGRLKPKRAPEAIAEAWLTALVIHAGLSPETAR</sequence>
<dbReference type="SUPFAM" id="SSF109604">
    <property type="entry name" value="HD-domain/PDEase-like"/>
    <property type="match status" value="1"/>
</dbReference>
<evidence type="ECO:0000313" key="2">
    <source>
        <dbReference type="Proteomes" id="UP000825701"/>
    </source>
</evidence>
<reference evidence="1" key="1">
    <citation type="submission" date="2021-08" db="EMBL/GenBank/DDBJ databases">
        <authorList>
            <person name="Zhang H."/>
            <person name="Xu M."/>
            <person name="Yu Z."/>
            <person name="Yang L."/>
            <person name="Cai Y."/>
        </authorList>
    </citation>
    <scope>NUCLEOTIDE SEQUENCE</scope>
    <source>
        <strain evidence="1">CHL1</strain>
    </source>
</reference>
<dbReference type="EMBL" id="CP081869">
    <property type="protein sequence ID" value="QZN99505.1"/>
    <property type="molecule type" value="Genomic_DNA"/>
</dbReference>